<dbReference type="InterPro" id="IPR011006">
    <property type="entry name" value="CheY-like_superfamily"/>
</dbReference>
<gene>
    <name evidence="3" type="ORF">H8E19_10605</name>
</gene>
<feature type="modified residue" description="4-aspartylphosphate" evidence="1">
    <location>
        <position position="58"/>
    </location>
</feature>
<keyword evidence="1" id="KW-0597">Phosphoprotein</keyword>
<dbReference type="AlphaFoldDB" id="A0A8J6N102"/>
<dbReference type="Gene3D" id="3.40.50.2300">
    <property type="match status" value="1"/>
</dbReference>
<evidence type="ECO:0000313" key="3">
    <source>
        <dbReference type="EMBL" id="MBC8177844.1"/>
    </source>
</evidence>
<dbReference type="SUPFAM" id="SSF52172">
    <property type="entry name" value="CheY-like"/>
    <property type="match status" value="1"/>
</dbReference>
<dbReference type="EMBL" id="JACNJD010000238">
    <property type="protein sequence ID" value="MBC8177844.1"/>
    <property type="molecule type" value="Genomic_DNA"/>
</dbReference>
<protein>
    <recommendedName>
        <fullName evidence="2">Response regulatory domain-containing protein</fullName>
    </recommendedName>
</protein>
<evidence type="ECO:0000259" key="2">
    <source>
        <dbReference type="PROSITE" id="PS50110"/>
    </source>
</evidence>
<comment type="caution">
    <text evidence="3">The sequence shown here is derived from an EMBL/GenBank/DDBJ whole genome shotgun (WGS) entry which is preliminary data.</text>
</comment>
<sequence length="155" mass="17675">MPVVWIVEDEKQYREAAKKVVARIGVDSNMELHMVEWDGSEALTSDQKSKPADMVILDLNLGQGINGVEALWKIPGFDGKGLNILHPYVIIWSHFDGELDLYEMPSLHDLPIELNDDRVVRTYWKAETTLETALKGFFSRLKEEGVYHGLEMSDE</sequence>
<proteinExistence type="predicted"/>
<name>A0A8J6N102_9DELT</name>
<dbReference type="Proteomes" id="UP000650524">
    <property type="component" value="Unassembled WGS sequence"/>
</dbReference>
<dbReference type="InterPro" id="IPR001789">
    <property type="entry name" value="Sig_transdc_resp-reg_receiver"/>
</dbReference>
<accession>A0A8J6N102</accession>
<evidence type="ECO:0000313" key="4">
    <source>
        <dbReference type="Proteomes" id="UP000650524"/>
    </source>
</evidence>
<reference evidence="3 4" key="1">
    <citation type="submission" date="2020-08" db="EMBL/GenBank/DDBJ databases">
        <title>Bridging the membrane lipid divide: bacteria of the FCB group superphylum have the potential to synthesize archaeal ether lipids.</title>
        <authorList>
            <person name="Villanueva L."/>
            <person name="Von Meijenfeldt F.A.B."/>
            <person name="Westbye A.B."/>
            <person name="Yadav S."/>
            <person name="Hopmans E.C."/>
            <person name="Dutilh B.E."/>
            <person name="Sinninghe Damste J.S."/>
        </authorList>
    </citation>
    <scope>NUCLEOTIDE SEQUENCE [LARGE SCALE GENOMIC DNA]</scope>
    <source>
        <strain evidence="3">NIOZ-UU27</strain>
    </source>
</reference>
<evidence type="ECO:0000256" key="1">
    <source>
        <dbReference type="PROSITE-ProRule" id="PRU00169"/>
    </source>
</evidence>
<organism evidence="3 4">
    <name type="scientific">Candidatus Desulfacyla euxinica</name>
    <dbReference type="NCBI Taxonomy" id="2841693"/>
    <lineage>
        <taxon>Bacteria</taxon>
        <taxon>Deltaproteobacteria</taxon>
        <taxon>Candidatus Desulfacyla</taxon>
    </lineage>
</organism>
<dbReference type="PROSITE" id="PS50110">
    <property type="entry name" value="RESPONSE_REGULATORY"/>
    <property type="match status" value="1"/>
</dbReference>
<dbReference type="GO" id="GO:0000160">
    <property type="term" value="P:phosphorelay signal transduction system"/>
    <property type="evidence" value="ECO:0007669"/>
    <property type="project" value="InterPro"/>
</dbReference>
<feature type="domain" description="Response regulatory" evidence="2">
    <location>
        <begin position="3"/>
        <end position="155"/>
    </location>
</feature>